<dbReference type="InterPro" id="IPR011335">
    <property type="entry name" value="Restrct_endonuc-II-like"/>
</dbReference>
<dbReference type="GO" id="GO:0006312">
    <property type="term" value="P:mitotic recombination"/>
    <property type="evidence" value="ECO:0007669"/>
    <property type="project" value="TreeGrafter"/>
</dbReference>
<dbReference type="SUPFAM" id="SSF52980">
    <property type="entry name" value="Restriction endonuclease-like"/>
    <property type="match status" value="1"/>
</dbReference>
<dbReference type="CDD" id="cd22325">
    <property type="entry name" value="ERCC1_C-like"/>
    <property type="match status" value="1"/>
</dbReference>
<keyword evidence="3" id="KW-0227">DNA damage</keyword>
<dbReference type="GO" id="GO:0032204">
    <property type="term" value="P:regulation of telomere maintenance"/>
    <property type="evidence" value="ECO:0007669"/>
    <property type="project" value="UniProtKB-ARBA"/>
</dbReference>
<dbReference type="FunFam" id="3.40.50.10130:FF:000001">
    <property type="entry name" value="DNA excision repair protein ERCC-1"/>
    <property type="match status" value="1"/>
</dbReference>
<dbReference type="GO" id="GO:0070522">
    <property type="term" value="C:ERCC4-ERCC1 complex"/>
    <property type="evidence" value="ECO:0007669"/>
    <property type="project" value="TreeGrafter"/>
</dbReference>
<dbReference type="PANTHER" id="PTHR12749:SF0">
    <property type="entry name" value="DNA EXCISION REPAIR PROTEIN ERCC-1"/>
    <property type="match status" value="1"/>
</dbReference>
<dbReference type="NCBIfam" id="TIGR00597">
    <property type="entry name" value="rad10"/>
    <property type="match status" value="1"/>
</dbReference>
<dbReference type="GO" id="GO:0006302">
    <property type="term" value="P:double-strand break repair"/>
    <property type="evidence" value="ECO:0007669"/>
    <property type="project" value="UniProtKB-ARBA"/>
</dbReference>
<dbReference type="SUPFAM" id="SSF47781">
    <property type="entry name" value="RuvA domain 2-like"/>
    <property type="match status" value="1"/>
</dbReference>
<reference evidence="11" key="2">
    <citation type="submission" date="2017-10" db="EMBL/GenBank/DDBJ databases">
        <title>High Expression of DNA Repair Genes in Long-Lived Termite King.</title>
        <authorList>
            <person name="Tasaki E."/>
            <person name="Mitaka Y."/>
            <person name="Nozaki T."/>
            <person name="Kobayashi K."/>
            <person name="Matsuura K."/>
            <person name="Iuchi Y."/>
        </authorList>
    </citation>
    <scope>NUCLEOTIDE SEQUENCE</scope>
</reference>
<keyword evidence="4" id="KW-0238">DNA-binding</keyword>
<gene>
    <name evidence="11" type="primary">RsERCC1</name>
</gene>
<dbReference type="GO" id="GO:0000110">
    <property type="term" value="C:nucleotide-excision repair factor 1 complex"/>
    <property type="evidence" value="ECO:0007669"/>
    <property type="project" value="TreeGrafter"/>
</dbReference>
<dbReference type="GO" id="GO:0003697">
    <property type="term" value="F:single-stranded DNA binding"/>
    <property type="evidence" value="ECO:0007669"/>
    <property type="project" value="TreeGrafter"/>
</dbReference>
<keyword evidence="5" id="KW-0234">DNA repair</keyword>
<dbReference type="FunFam" id="1.10.150.20:FF:000017">
    <property type="entry name" value="DNA excision repair protein ERCC-1"/>
    <property type="match status" value="1"/>
</dbReference>
<dbReference type="PANTHER" id="PTHR12749">
    <property type="entry name" value="EXCISION REPAIR CROSS-COMPLEMENTING 1 ERCC1"/>
    <property type="match status" value="1"/>
</dbReference>
<evidence type="ECO:0000256" key="2">
    <source>
        <dbReference type="ARBA" id="ARBA00008283"/>
    </source>
</evidence>
<dbReference type="InterPro" id="IPR047260">
    <property type="entry name" value="ERCC1-like_central_dom"/>
</dbReference>
<dbReference type="InterPro" id="IPR004579">
    <property type="entry name" value="ERCC1/RAD10/SWI10"/>
</dbReference>
<keyword evidence="6" id="KW-0539">Nucleus</keyword>
<protein>
    <recommendedName>
        <fullName evidence="8">DNA excision repair protein ERCC-1</fullName>
    </recommendedName>
</protein>
<dbReference type="Gene3D" id="3.40.50.10130">
    <property type="match status" value="1"/>
</dbReference>
<sequence>MSDYEDDPIPEKCAESIMERKETFVEAFGSLKNSEFYRKPDEACSSKSGTSGSSKAVRPSGSKSNPILVSPRQRGNPLLKSILNVPWEYEEIIPDYVMGRTTCALFLSLRYHNLNPDYINERLKQLGKQYELRVLLVQVDTKDPHHALKNLTRISILTDVTLMLAWSAEEAGRIIETYKIFENKPPDMIMEKQESGPYQKLLSTLTTVRSINRTDATTLLTTFGSLEKILKATPETLGLCPGLGPQKANRLYRVLHQPFLRESAVKRKVKSVSKC</sequence>
<dbReference type="Pfam" id="PF03834">
    <property type="entry name" value="Rad10"/>
    <property type="match status" value="1"/>
</dbReference>
<dbReference type="GO" id="GO:0003684">
    <property type="term" value="F:damaged DNA binding"/>
    <property type="evidence" value="ECO:0007669"/>
    <property type="project" value="InterPro"/>
</dbReference>
<feature type="compositionally biased region" description="Low complexity" evidence="9">
    <location>
        <begin position="45"/>
        <end position="55"/>
    </location>
</feature>
<feature type="domain" description="ERCC1-like central" evidence="10">
    <location>
        <begin position="67"/>
        <end position="179"/>
    </location>
</feature>
<evidence type="ECO:0000259" key="10">
    <source>
        <dbReference type="Pfam" id="PF03834"/>
    </source>
</evidence>
<dbReference type="EMBL" id="FX985813">
    <property type="protein sequence ID" value="BBA93700.1"/>
    <property type="molecule type" value="mRNA"/>
</dbReference>
<name>A0A2Z5TRG1_9NEOP</name>
<proteinExistence type="evidence at transcript level"/>
<dbReference type="Gene3D" id="1.10.150.20">
    <property type="entry name" value="5' to 3' exonuclease, C-terminal subdomain"/>
    <property type="match status" value="1"/>
</dbReference>
<dbReference type="GO" id="GO:0006289">
    <property type="term" value="P:nucleotide-excision repair"/>
    <property type="evidence" value="ECO:0007669"/>
    <property type="project" value="UniProtKB-ARBA"/>
</dbReference>
<comment type="subcellular location">
    <subcellularLocation>
        <location evidence="1">Nucleus</location>
    </subcellularLocation>
</comment>
<evidence type="ECO:0000256" key="9">
    <source>
        <dbReference type="SAM" id="MobiDB-lite"/>
    </source>
</evidence>
<comment type="function">
    <text evidence="7">Non-catalytic component of a structure-specific DNA repair endonuclease responsible for the 5'-incision during DNA repair. Responsible, in conjunction with SLX4, for the first step in the repair of interstrand cross-links (ICL). Participates in the processing of anaphase bridge-generating DNA structures, which consist in incompletely processed DNA lesions arising during S or G2 phase, and can result in cytokinesis failure. Also required for homology-directed repair (HDR) of DNA double-strand breaks, in conjunction with SLX4.</text>
</comment>
<evidence type="ECO:0000256" key="3">
    <source>
        <dbReference type="ARBA" id="ARBA00022763"/>
    </source>
</evidence>
<evidence type="ECO:0000256" key="7">
    <source>
        <dbReference type="ARBA" id="ARBA00054210"/>
    </source>
</evidence>
<comment type="similarity">
    <text evidence="2">Belongs to the ERCC1/RAD10/SWI10 family.</text>
</comment>
<evidence type="ECO:0000256" key="4">
    <source>
        <dbReference type="ARBA" id="ARBA00023125"/>
    </source>
</evidence>
<evidence type="ECO:0000256" key="1">
    <source>
        <dbReference type="ARBA" id="ARBA00004123"/>
    </source>
</evidence>
<dbReference type="AlphaFoldDB" id="A0A2Z5TRG1"/>
<evidence type="ECO:0000256" key="5">
    <source>
        <dbReference type="ARBA" id="ARBA00023204"/>
    </source>
</evidence>
<evidence type="ECO:0000313" key="11">
    <source>
        <dbReference type="EMBL" id="BBA93700.1"/>
    </source>
</evidence>
<feature type="region of interest" description="Disordered" evidence="9">
    <location>
        <begin position="40"/>
        <end position="72"/>
    </location>
</feature>
<reference evidence="11" key="1">
    <citation type="journal article" date="2016" name="PLoS ONE">
        <title>Caste-Specific and Sex-Specific Expression of Chemoreceptor Genes in a Termite.</title>
        <authorList>
            <person name="Mitaka Y."/>
            <person name="Kobayashi K."/>
            <person name="Mikheyev A."/>
            <person name="Tin M.M.Y."/>
            <person name="Watanabe Y."/>
            <person name="Matsuura K."/>
        </authorList>
    </citation>
    <scope>NUCLEOTIDE SEQUENCE</scope>
</reference>
<organism evidence="11">
    <name type="scientific">Reticulitermes speratus</name>
    <dbReference type="NCBI Taxonomy" id="60591"/>
    <lineage>
        <taxon>Eukaryota</taxon>
        <taxon>Metazoa</taxon>
        <taxon>Ecdysozoa</taxon>
        <taxon>Arthropoda</taxon>
        <taxon>Hexapoda</taxon>
        <taxon>Insecta</taxon>
        <taxon>Pterygota</taxon>
        <taxon>Neoptera</taxon>
        <taxon>Polyneoptera</taxon>
        <taxon>Dictyoptera</taxon>
        <taxon>Blattodea</taxon>
        <taxon>Blattoidea</taxon>
        <taxon>Termitoidae</taxon>
        <taxon>Rhinotermitidae</taxon>
        <taxon>Reticulitermes</taxon>
        <taxon>Frontotermes</taxon>
    </lineage>
</organism>
<accession>A0A2Z5TRG1</accession>
<evidence type="ECO:0000256" key="6">
    <source>
        <dbReference type="ARBA" id="ARBA00023242"/>
    </source>
</evidence>
<dbReference type="Pfam" id="PF14520">
    <property type="entry name" value="HHH_5"/>
    <property type="match status" value="1"/>
</dbReference>
<dbReference type="InterPro" id="IPR010994">
    <property type="entry name" value="RuvA_2-like"/>
</dbReference>
<dbReference type="GO" id="GO:0070914">
    <property type="term" value="P:UV-damage excision repair"/>
    <property type="evidence" value="ECO:0007669"/>
    <property type="project" value="TreeGrafter"/>
</dbReference>
<evidence type="ECO:0000256" key="8">
    <source>
        <dbReference type="ARBA" id="ARBA00071993"/>
    </source>
</evidence>